<proteinExistence type="predicted"/>
<keyword evidence="1" id="KW-1185">Reference proteome</keyword>
<organism evidence="1 2">
    <name type="scientific">Galleria mellonella</name>
    <name type="common">Greater wax moth</name>
    <dbReference type="NCBI Taxonomy" id="7137"/>
    <lineage>
        <taxon>Eukaryota</taxon>
        <taxon>Metazoa</taxon>
        <taxon>Ecdysozoa</taxon>
        <taxon>Arthropoda</taxon>
        <taxon>Hexapoda</taxon>
        <taxon>Insecta</taxon>
        <taxon>Pterygota</taxon>
        <taxon>Neoptera</taxon>
        <taxon>Endopterygota</taxon>
        <taxon>Lepidoptera</taxon>
        <taxon>Glossata</taxon>
        <taxon>Ditrysia</taxon>
        <taxon>Pyraloidea</taxon>
        <taxon>Pyralidae</taxon>
        <taxon>Galleriinae</taxon>
        <taxon>Galleria</taxon>
    </lineage>
</organism>
<sequence>MFSNYFASIYGSDTQTLLDNNYVARYLLPSNLGYGLTNVQFSKDEVLARLKTLDVNKGAGSDGIPPLFIRACAENLAIPIHLIFNLSLKTGIFPSQWKLAKHGFVKARSVNTNLVTFADFITEAVDTNLQVDAIYTDFSKAFDSVPHNILLQKLSLYGFADPLLSWLRSKCLHIKFTRKHNKIAFDYHIYSETLSEVSTIRDLGILLDSKLTYLPQIEFVIAKASRALGFSDITPNETLSVDSSTVSDISPIEIDCTKA</sequence>
<gene>
    <name evidence="2" type="primary">LOC128201896</name>
</gene>
<dbReference type="RefSeq" id="XP_052756193.1">
    <property type="nucleotide sequence ID" value="XM_052900233.1"/>
</dbReference>
<accession>A0ABM3MXW8</accession>
<evidence type="ECO:0000313" key="2">
    <source>
        <dbReference type="RefSeq" id="XP_052756193.1"/>
    </source>
</evidence>
<dbReference type="GeneID" id="128201896"/>
<protein>
    <submittedName>
        <fullName evidence="2">Uncharacterized protein LOC128201896</fullName>
    </submittedName>
</protein>
<dbReference type="PANTHER" id="PTHR33332">
    <property type="entry name" value="REVERSE TRANSCRIPTASE DOMAIN-CONTAINING PROTEIN"/>
    <property type="match status" value="1"/>
</dbReference>
<reference evidence="2" key="1">
    <citation type="submission" date="2025-08" db="UniProtKB">
        <authorList>
            <consortium name="RefSeq"/>
        </authorList>
    </citation>
    <scope>IDENTIFICATION</scope>
    <source>
        <tissue evidence="2">Whole larvae</tissue>
    </source>
</reference>
<dbReference type="Proteomes" id="UP001652740">
    <property type="component" value="Unplaced"/>
</dbReference>
<evidence type="ECO:0000313" key="1">
    <source>
        <dbReference type="Proteomes" id="UP001652740"/>
    </source>
</evidence>
<name>A0ABM3MXW8_GALME</name>